<dbReference type="SUPFAM" id="SSF53850">
    <property type="entry name" value="Periplasmic binding protein-like II"/>
    <property type="match status" value="1"/>
</dbReference>
<dbReference type="PROSITE" id="PS50931">
    <property type="entry name" value="HTH_LYSR"/>
    <property type="match status" value="1"/>
</dbReference>
<dbReference type="CDD" id="cd08471">
    <property type="entry name" value="PBP2_CrgA_like_2"/>
    <property type="match status" value="1"/>
</dbReference>
<name>A0A9W6K8L8_9PSED</name>
<keyword evidence="4" id="KW-0804">Transcription</keyword>
<dbReference type="Proteomes" id="UP001143328">
    <property type="component" value="Unassembled WGS sequence"/>
</dbReference>
<evidence type="ECO:0000259" key="5">
    <source>
        <dbReference type="PROSITE" id="PS50931"/>
    </source>
</evidence>
<dbReference type="AlphaFoldDB" id="A0A9W6K8L8"/>
<evidence type="ECO:0000256" key="2">
    <source>
        <dbReference type="ARBA" id="ARBA00023015"/>
    </source>
</evidence>
<feature type="domain" description="HTH lysR-type" evidence="5">
    <location>
        <begin position="1"/>
        <end position="51"/>
    </location>
</feature>
<organism evidence="6 7">
    <name type="scientific">Pseudomonas turukhanskensis</name>
    <dbReference type="NCBI Taxonomy" id="1806536"/>
    <lineage>
        <taxon>Bacteria</taxon>
        <taxon>Pseudomonadati</taxon>
        <taxon>Pseudomonadota</taxon>
        <taxon>Gammaproteobacteria</taxon>
        <taxon>Pseudomonadales</taxon>
        <taxon>Pseudomonadaceae</taxon>
        <taxon>Pseudomonas</taxon>
    </lineage>
</organism>
<evidence type="ECO:0000313" key="6">
    <source>
        <dbReference type="EMBL" id="GLK90198.1"/>
    </source>
</evidence>
<dbReference type="InterPro" id="IPR036388">
    <property type="entry name" value="WH-like_DNA-bd_sf"/>
</dbReference>
<dbReference type="EMBL" id="BSFN01000009">
    <property type="protein sequence ID" value="GLK90198.1"/>
    <property type="molecule type" value="Genomic_DNA"/>
</dbReference>
<dbReference type="PANTHER" id="PTHR30537:SF5">
    <property type="entry name" value="HTH-TYPE TRANSCRIPTIONAL ACTIVATOR TTDR-RELATED"/>
    <property type="match status" value="1"/>
</dbReference>
<accession>A0A9W6K8L8</accession>
<evidence type="ECO:0000256" key="4">
    <source>
        <dbReference type="ARBA" id="ARBA00023163"/>
    </source>
</evidence>
<dbReference type="InterPro" id="IPR000847">
    <property type="entry name" value="LysR_HTH_N"/>
</dbReference>
<dbReference type="InterPro" id="IPR036390">
    <property type="entry name" value="WH_DNA-bd_sf"/>
</dbReference>
<dbReference type="SUPFAM" id="SSF46785">
    <property type="entry name" value="Winged helix' DNA-binding domain"/>
    <property type="match status" value="1"/>
</dbReference>
<dbReference type="Pfam" id="PF03466">
    <property type="entry name" value="LysR_substrate"/>
    <property type="match status" value="1"/>
</dbReference>
<reference evidence="6" key="2">
    <citation type="submission" date="2023-01" db="EMBL/GenBank/DDBJ databases">
        <authorList>
            <person name="Sun Q."/>
            <person name="Evtushenko L."/>
        </authorList>
    </citation>
    <scope>NUCLEOTIDE SEQUENCE</scope>
    <source>
        <strain evidence="6">VKM B-2935</strain>
    </source>
</reference>
<dbReference type="GO" id="GO:0043565">
    <property type="term" value="F:sequence-specific DNA binding"/>
    <property type="evidence" value="ECO:0007669"/>
    <property type="project" value="TreeGrafter"/>
</dbReference>
<dbReference type="Pfam" id="PF00126">
    <property type="entry name" value="HTH_1"/>
    <property type="match status" value="1"/>
</dbReference>
<sequence length="296" mass="31576">MLLAVTEAESFAGGAKQLGMSPPSATRAIAALESRLGTVLLARNTRSLRLTEAGRRYVEDCKRILLELEEAEELAAGSALRARGSLTVTAPVMFGELYMVPLIASYLGEHAEVTVNALLVDRLVNMADEGVDVAIRIGKLPEGNWHALKVGDIRPVVCAAPDFLDRVGRPQRPEDLQDAPIVMSSASTLLTHWYFNGPQGSQLFIPQPRLVVSSNQAAINAARQGGGFTCVLSYQVAAAVASGELEIVLGDFATAPLPVHILYQSGKQVSAKVRTFVDHCHSRLLADAALQQLAAG</sequence>
<dbReference type="FunFam" id="1.10.10.10:FF:000001">
    <property type="entry name" value="LysR family transcriptional regulator"/>
    <property type="match status" value="1"/>
</dbReference>
<dbReference type="PANTHER" id="PTHR30537">
    <property type="entry name" value="HTH-TYPE TRANSCRIPTIONAL REGULATOR"/>
    <property type="match status" value="1"/>
</dbReference>
<comment type="similarity">
    <text evidence="1">Belongs to the LysR transcriptional regulatory family.</text>
</comment>
<evidence type="ECO:0000313" key="7">
    <source>
        <dbReference type="Proteomes" id="UP001143328"/>
    </source>
</evidence>
<dbReference type="GO" id="GO:0003700">
    <property type="term" value="F:DNA-binding transcription factor activity"/>
    <property type="evidence" value="ECO:0007669"/>
    <property type="project" value="InterPro"/>
</dbReference>
<dbReference type="Gene3D" id="3.40.190.290">
    <property type="match status" value="1"/>
</dbReference>
<proteinExistence type="inferred from homology"/>
<dbReference type="GO" id="GO:0006351">
    <property type="term" value="P:DNA-templated transcription"/>
    <property type="evidence" value="ECO:0007669"/>
    <property type="project" value="TreeGrafter"/>
</dbReference>
<keyword evidence="2" id="KW-0805">Transcription regulation</keyword>
<reference evidence="6" key="1">
    <citation type="journal article" date="2014" name="Int. J. Syst. Evol. Microbiol.">
        <title>Complete genome sequence of Corynebacterium casei LMG S-19264T (=DSM 44701T), isolated from a smear-ripened cheese.</title>
        <authorList>
            <consortium name="US DOE Joint Genome Institute (JGI-PGF)"/>
            <person name="Walter F."/>
            <person name="Albersmeier A."/>
            <person name="Kalinowski J."/>
            <person name="Ruckert C."/>
        </authorList>
    </citation>
    <scope>NUCLEOTIDE SEQUENCE</scope>
    <source>
        <strain evidence="6">VKM B-2935</strain>
    </source>
</reference>
<gene>
    <name evidence="6" type="ORF">GCM10017655_32600</name>
</gene>
<evidence type="ECO:0000256" key="3">
    <source>
        <dbReference type="ARBA" id="ARBA00023125"/>
    </source>
</evidence>
<evidence type="ECO:0000256" key="1">
    <source>
        <dbReference type="ARBA" id="ARBA00009437"/>
    </source>
</evidence>
<protein>
    <submittedName>
        <fullName evidence="6">LysR family transcriptional regulator</fullName>
    </submittedName>
</protein>
<comment type="caution">
    <text evidence="6">The sequence shown here is derived from an EMBL/GenBank/DDBJ whole genome shotgun (WGS) entry which is preliminary data.</text>
</comment>
<dbReference type="InterPro" id="IPR005119">
    <property type="entry name" value="LysR_subst-bd"/>
</dbReference>
<keyword evidence="7" id="KW-1185">Reference proteome</keyword>
<dbReference type="Gene3D" id="1.10.10.10">
    <property type="entry name" value="Winged helix-like DNA-binding domain superfamily/Winged helix DNA-binding domain"/>
    <property type="match status" value="1"/>
</dbReference>
<keyword evidence="3" id="KW-0238">DNA-binding</keyword>
<dbReference type="InterPro" id="IPR058163">
    <property type="entry name" value="LysR-type_TF_proteobact-type"/>
</dbReference>